<sequence length="162" mass="18647">MGIYILKVIPKEIDYIPTTEQQNKIVDFLAGYDVEAEHIDHEVSHGIQCHANPCGHDVVACPHCQKPITLEWICDILSEIYDENDMEFHLNDLSSLREAPCCQTFISLDNLNFTKTIAYSIYNADFWGKDTWNKMAAEFPEKLDNKLSEYIGFPAEVLMIRM</sequence>
<organism evidence="1 2">
    <name type="scientific">Providencia rustigianii</name>
    <dbReference type="NCBI Taxonomy" id="158850"/>
    <lineage>
        <taxon>Bacteria</taxon>
        <taxon>Pseudomonadati</taxon>
        <taxon>Pseudomonadota</taxon>
        <taxon>Gammaproteobacteria</taxon>
        <taxon>Enterobacterales</taxon>
        <taxon>Morganellaceae</taxon>
        <taxon>Providencia</taxon>
    </lineage>
</organism>
<dbReference type="EMBL" id="UGUA01000002">
    <property type="protein sequence ID" value="SUC36422.1"/>
    <property type="molecule type" value="Genomic_DNA"/>
</dbReference>
<dbReference type="AlphaFoldDB" id="A0A379G6C0"/>
<dbReference type="Proteomes" id="UP000255129">
    <property type="component" value="Unassembled WGS sequence"/>
</dbReference>
<dbReference type="OrthoDB" id="7871924at2"/>
<dbReference type="GeneID" id="93423107"/>
<evidence type="ECO:0000313" key="2">
    <source>
        <dbReference type="Proteomes" id="UP000255129"/>
    </source>
</evidence>
<reference evidence="1 2" key="1">
    <citation type="submission" date="2018-06" db="EMBL/GenBank/DDBJ databases">
        <authorList>
            <consortium name="Pathogen Informatics"/>
            <person name="Doyle S."/>
        </authorList>
    </citation>
    <scope>NUCLEOTIDE SEQUENCE [LARGE SCALE GENOMIC DNA]</scope>
    <source>
        <strain evidence="1 2">NCTC12026</strain>
    </source>
</reference>
<name>A0A379G6C0_9GAMM</name>
<dbReference type="RefSeq" id="WP_112837243.1">
    <property type="nucleotide sequence ID" value="NZ_AP018946.1"/>
</dbReference>
<gene>
    <name evidence="1" type="ORF">NCTC12026_02847</name>
</gene>
<proteinExistence type="predicted"/>
<evidence type="ECO:0000313" key="1">
    <source>
        <dbReference type="EMBL" id="SUC36422.1"/>
    </source>
</evidence>
<protein>
    <submittedName>
        <fullName evidence="1">Uncharacterized protein</fullName>
    </submittedName>
</protein>
<accession>A0A379G6C0</accession>